<dbReference type="Gene3D" id="1.20.120.890">
    <property type="entry name" value="tRNA(Met) cytidine acetyltransferase, tail domain"/>
    <property type="match status" value="1"/>
</dbReference>
<evidence type="ECO:0000256" key="6">
    <source>
        <dbReference type="ARBA" id="ARBA00022840"/>
    </source>
</evidence>
<keyword evidence="4 9" id="KW-0819">tRNA processing</keyword>
<evidence type="ECO:0000313" key="12">
    <source>
        <dbReference type="Proteomes" id="UP001557484"/>
    </source>
</evidence>
<dbReference type="InterPro" id="IPR013562">
    <property type="entry name" value="TmcA/NAT10_N"/>
</dbReference>
<evidence type="ECO:0000256" key="2">
    <source>
        <dbReference type="ARBA" id="ARBA00022555"/>
    </source>
</evidence>
<dbReference type="InterPro" id="IPR007807">
    <property type="entry name" value="TcmA/NAT10_helicase"/>
</dbReference>
<keyword evidence="1 9" id="KW-0963">Cytoplasm</keyword>
<evidence type="ECO:0000256" key="8">
    <source>
        <dbReference type="ARBA" id="ARBA00023315"/>
    </source>
</evidence>
<feature type="binding site" evidence="9">
    <location>
        <position position="178"/>
    </location>
    <ligand>
        <name>ATP</name>
        <dbReference type="ChEBI" id="CHEBI:30616"/>
    </ligand>
</feature>
<dbReference type="InterPro" id="IPR000182">
    <property type="entry name" value="GNAT_dom"/>
</dbReference>
<name>A0ABV3TX09_9GAMM</name>
<comment type="function">
    <text evidence="9">Catalyzes the formation of N(4)-acetylcytidine (ac(4)C) at the wobble position of tRNA(Met), by using acetyl-CoA as an acetyl donor and ATP (or GTP).</text>
</comment>
<evidence type="ECO:0000256" key="4">
    <source>
        <dbReference type="ARBA" id="ARBA00022694"/>
    </source>
</evidence>
<comment type="caution">
    <text evidence="9">Lacks conserved residue(s) required for the propagation of feature annotation.</text>
</comment>
<protein>
    <recommendedName>
        <fullName evidence="9">tRNA(Met) cytidine acetyltransferase TmcA</fullName>
        <ecNumber evidence="9">2.3.1.193</ecNumber>
    </recommendedName>
</protein>
<comment type="subcellular location">
    <subcellularLocation>
        <location evidence="9">Cytoplasm</location>
    </subcellularLocation>
</comment>
<keyword evidence="12" id="KW-1185">Reference proteome</keyword>
<keyword evidence="6 9" id="KW-0067">ATP-binding</keyword>
<evidence type="ECO:0000259" key="10">
    <source>
        <dbReference type="PROSITE" id="PS51186"/>
    </source>
</evidence>
<dbReference type="SUPFAM" id="SSF55729">
    <property type="entry name" value="Acyl-CoA N-acyltransferases (Nat)"/>
    <property type="match status" value="1"/>
</dbReference>
<dbReference type="Pfam" id="PF05127">
    <property type="entry name" value="NAT10_TcmA_helicase"/>
    <property type="match status" value="1"/>
</dbReference>
<evidence type="ECO:0000313" key="11">
    <source>
        <dbReference type="EMBL" id="MEX1665774.1"/>
    </source>
</evidence>
<keyword evidence="8 9" id="KW-0012">Acyltransferase</keyword>
<keyword evidence="2 9" id="KW-0820">tRNA-binding</keyword>
<evidence type="ECO:0000256" key="7">
    <source>
        <dbReference type="ARBA" id="ARBA00022884"/>
    </source>
</evidence>
<proteinExistence type="inferred from homology"/>
<dbReference type="EMBL" id="JBFRYB010000001">
    <property type="protein sequence ID" value="MEX1665774.1"/>
    <property type="molecule type" value="Genomic_DNA"/>
</dbReference>
<dbReference type="Gene3D" id="3.40.630.30">
    <property type="match status" value="1"/>
</dbReference>
<accession>A0ABV3TX09</accession>
<dbReference type="Gene3D" id="3.40.50.11040">
    <property type="match status" value="1"/>
</dbReference>
<dbReference type="InterPro" id="IPR032672">
    <property type="entry name" value="TmcA/NAT10/Kre33"/>
</dbReference>
<dbReference type="Proteomes" id="UP001557484">
    <property type="component" value="Unassembled WGS sequence"/>
</dbReference>
<dbReference type="PANTHER" id="PTHR10925">
    <property type="entry name" value="N-ACETYLTRANSFERASE 10"/>
    <property type="match status" value="1"/>
</dbReference>
<dbReference type="EC" id="2.3.1.193" evidence="9"/>
<dbReference type="Gene3D" id="3.40.50.300">
    <property type="entry name" value="P-loop containing nucleotide triphosphate hydrolases"/>
    <property type="match status" value="1"/>
</dbReference>
<dbReference type="InterPro" id="IPR038321">
    <property type="entry name" value="TmcA_C_sf"/>
</dbReference>
<dbReference type="GO" id="GO:0016746">
    <property type="term" value="F:acyltransferase activity"/>
    <property type="evidence" value="ECO:0007669"/>
    <property type="project" value="UniProtKB-KW"/>
</dbReference>
<comment type="similarity">
    <text evidence="9">Belongs to the TmcA family.</text>
</comment>
<dbReference type="SUPFAM" id="SSF52540">
    <property type="entry name" value="P-loop containing nucleoside triphosphate hydrolases"/>
    <property type="match status" value="1"/>
</dbReference>
<keyword evidence="3 9" id="KW-0808">Transferase</keyword>
<organism evidence="11 12">
    <name type="scientific">Zhongshania arctica</name>
    <dbReference type="NCBI Taxonomy" id="3238302"/>
    <lineage>
        <taxon>Bacteria</taxon>
        <taxon>Pseudomonadati</taxon>
        <taxon>Pseudomonadota</taxon>
        <taxon>Gammaproteobacteria</taxon>
        <taxon>Cellvibrionales</taxon>
        <taxon>Spongiibacteraceae</taxon>
        <taxon>Zhongshania</taxon>
    </lineage>
</organism>
<evidence type="ECO:0000256" key="9">
    <source>
        <dbReference type="HAMAP-Rule" id="MF_01886"/>
    </source>
</evidence>
<feature type="binding site" evidence="9">
    <location>
        <position position="533"/>
    </location>
    <ligand>
        <name>acetyl-CoA</name>
        <dbReference type="ChEBI" id="CHEBI:57288"/>
    </ligand>
</feature>
<dbReference type="HAMAP" id="MF_01886">
    <property type="entry name" value="tRNA_acetyltr_TmcA"/>
    <property type="match status" value="1"/>
</dbReference>
<feature type="binding site" evidence="9">
    <location>
        <position position="346"/>
    </location>
    <ligand>
        <name>ATP</name>
        <dbReference type="ChEBI" id="CHEBI:30616"/>
    </ligand>
</feature>
<dbReference type="InterPro" id="IPR016181">
    <property type="entry name" value="Acyl_CoA_acyltransferase"/>
</dbReference>
<comment type="catalytic activity">
    <reaction evidence="9">
        <text>cytidine(34) in elongator tRNA(Met) + acetyl-CoA + ATP + H2O = N(4)-acetylcytidine(34) in elongator tRNA(Met) + ADP + phosphate + CoA + H(+)</text>
        <dbReference type="Rhea" id="RHEA:43788"/>
        <dbReference type="Rhea" id="RHEA-COMP:10693"/>
        <dbReference type="Rhea" id="RHEA-COMP:10694"/>
        <dbReference type="ChEBI" id="CHEBI:15377"/>
        <dbReference type="ChEBI" id="CHEBI:15378"/>
        <dbReference type="ChEBI" id="CHEBI:30616"/>
        <dbReference type="ChEBI" id="CHEBI:43474"/>
        <dbReference type="ChEBI" id="CHEBI:57287"/>
        <dbReference type="ChEBI" id="CHEBI:57288"/>
        <dbReference type="ChEBI" id="CHEBI:74900"/>
        <dbReference type="ChEBI" id="CHEBI:82748"/>
        <dbReference type="ChEBI" id="CHEBI:456216"/>
        <dbReference type="EC" id="2.3.1.193"/>
    </reaction>
</comment>
<gene>
    <name evidence="9" type="primary">tmcA</name>
    <name evidence="11" type="ORF">AB4875_09745</name>
</gene>
<evidence type="ECO:0000256" key="1">
    <source>
        <dbReference type="ARBA" id="ARBA00022490"/>
    </source>
</evidence>
<keyword evidence="7 9" id="KW-0694">RNA-binding</keyword>
<dbReference type="InterPro" id="IPR027417">
    <property type="entry name" value="P-loop_NTPase"/>
</dbReference>
<sequence>MIHAELCGFVQQLGLVGKHNGHRYLLFFGGEPSWGQTQLGSLGLGNEECLLLADKAIAGLSPKPAKQYLGREFSTVIIDAYSVQSVDEWLAAAGTVLAGGLLIVLCPEFDQWPRYFQSKSDAGQDDAESFFLKRILSKVADRSGVYGFSQRSLASRAFRSQLPAVLQPWQPSLPTPDQRAAVDAIIRVASGRAKRPLVIRSDRGRGKTSSLGIAVADLFQNGLCRRVAITAPNIGAVEAAFRQVELLLPDGELSEAGFHFRDCELMFLPATELGATAHWDLVLVDEAATLPVGILHELLQTQPRIVFSTTVHGYEGSGRGFDTRFKDILDRERPQWRRVELREPVRWAGDDPLERWLYEAFLLGAEVSKPRESSSVHLRVLKRDDFMQEAILSQVFGLLVQAHYQTSPRDLQYLIDSSCVVIVAESDDGVIGVCQLLPEGGLSDDLSAAVVSGQRRPKGHLVAQRLAHINAEAAYARCVSFRVNRIAVAAELRRQGIASRLLAAAEEHSRRMGGAYLSSSFAASAEVVQFWRRNDFLPLWLGSRRDTSSGAYSLIVAKALQSNVDMNFNQMQQRLLDDLPLTVRHVHSKISADTLVQILASGSRHNEMSAADLRQMQRYCKAELIFEQVAASLMRICCGVDLRAISGAELALSVLLFSESWASVGAKYQLSGRAAVEQSLRSIFNEIDAIYKSTEAQ</sequence>
<feature type="domain" description="N-acetyltransferase" evidence="10">
    <location>
        <begin position="376"/>
        <end position="561"/>
    </location>
</feature>
<dbReference type="PANTHER" id="PTHR10925:SF5">
    <property type="entry name" value="RNA CYTIDINE ACETYLTRANSFERASE"/>
    <property type="match status" value="1"/>
</dbReference>
<dbReference type="CDD" id="cd04301">
    <property type="entry name" value="NAT_SF"/>
    <property type="match status" value="1"/>
</dbReference>
<comment type="caution">
    <text evidence="11">The sequence shown here is derived from an EMBL/GenBank/DDBJ whole genome shotgun (WGS) entry which is preliminary data.</text>
</comment>
<feature type="binding site" evidence="9">
    <location>
        <position position="526"/>
    </location>
    <ligand>
        <name>acetyl-CoA</name>
        <dbReference type="ChEBI" id="CHEBI:57288"/>
    </ligand>
</feature>
<reference evidence="11 12" key="1">
    <citation type="journal article" date="2011" name="Int. J. Syst. Evol. Microbiol.">
        <title>Zhongshania antarctica gen. nov., sp. nov. and Zhongshania guokunii sp. nov., gammaproteobacteria respectively isolated from coastal attached (fast) ice and surface seawater of the Antarctic.</title>
        <authorList>
            <person name="Li H.J."/>
            <person name="Zhang X.Y."/>
            <person name="Chen C.X."/>
            <person name="Zhang Y.J."/>
            <person name="Gao Z.M."/>
            <person name="Yu Y."/>
            <person name="Chen X.L."/>
            <person name="Chen B."/>
            <person name="Zhang Y.Z."/>
        </authorList>
    </citation>
    <scope>NUCLEOTIDE SEQUENCE [LARGE SCALE GENOMIC DNA]</scope>
    <source>
        <strain evidence="11 12">R06B22</strain>
    </source>
</reference>
<keyword evidence="5 9" id="KW-0547">Nucleotide-binding</keyword>
<evidence type="ECO:0000256" key="5">
    <source>
        <dbReference type="ARBA" id="ARBA00022741"/>
    </source>
</evidence>
<evidence type="ECO:0000256" key="3">
    <source>
        <dbReference type="ARBA" id="ARBA00022679"/>
    </source>
</evidence>
<dbReference type="Pfam" id="PF08351">
    <property type="entry name" value="TmcA_N"/>
    <property type="match status" value="1"/>
</dbReference>
<dbReference type="Pfam" id="PF13718">
    <property type="entry name" value="GNAT_acetyltr_2"/>
    <property type="match status" value="1"/>
</dbReference>
<feature type="binding site" evidence="9">
    <location>
        <begin position="486"/>
        <end position="488"/>
    </location>
    <ligand>
        <name>acetyl-CoA</name>
        <dbReference type="ChEBI" id="CHEBI:57288"/>
    </ligand>
</feature>
<dbReference type="PROSITE" id="PS51186">
    <property type="entry name" value="GNAT"/>
    <property type="match status" value="1"/>
</dbReference>
<dbReference type="RefSeq" id="WP_368375871.1">
    <property type="nucleotide sequence ID" value="NZ_JBFRYB010000001.1"/>
</dbReference>
<dbReference type="InterPro" id="IPR024914">
    <property type="entry name" value="tRNA_acetyltr_TmcA"/>
</dbReference>